<feature type="transmembrane region" description="Helical" evidence="1">
    <location>
        <begin position="6"/>
        <end position="26"/>
    </location>
</feature>
<dbReference type="EMBL" id="CP065383">
    <property type="protein sequence ID" value="QPM67206.1"/>
    <property type="molecule type" value="Genomic_DNA"/>
</dbReference>
<dbReference type="GO" id="GO:0016020">
    <property type="term" value="C:membrane"/>
    <property type="evidence" value="ECO:0007669"/>
    <property type="project" value="InterPro"/>
</dbReference>
<feature type="transmembrane region" description="Helical" evidence="1">
    <location>
        <begin position="38"/>
        <end position="59"/>
    </location>
</feature>
<name>A0A7T1AJR8_ATRLM</name>
<dbReference type="KEGG" id="alam:RT761_00398"/>
<accession>A0A7T1AJR8</accession>
<dbReference type="Proteomes" id="UP000594463">
    <property type="component" value="Chromosome"/>
</dbReference>
<gene>
    <name evidence="2" type="primary">folT</name>
    <name evidence="2" type="ORF">RT761_00398</name>
</gene>
<keyword evidence="1" id="KW-0812">Transmembrane</keyword>
<keyword evidence="3" id="KW-1185">Reference proteome</keyword>
<evidence type="ECO:0000313" key="2">
    <source>
        <dbReference type="EMBL" id="QPM67206.1"/>
    </source>
</evidence>
<feature type="transmembrane region" description="Helical" evidence="1">
    <location>
        <begin position="79"/>
        <end position="102"/>
    </location>
</feature>
<feature type="transmembrane region" description="Helical" evidence="1">
    <location>
        <begin position="148"/>
        <end position="170"/>
    </location>
</feature>
<dbReference type="InterPro" id="IPR009825">
    <property type="entry name" value="ECF_substrate-spec-like"/>
</dbReference>
<protein>
    <submittedName>
        <fullName evidence="2">Folate transporter FolT</fullName>
    </submittedName>
</protein>
<sequence>MMKITSKELVIISLFIAIGVILTRFASLRIPVGGIEGIRIGIGPLAIILAGILFGPFYGSLTGVMVDVIGYILSPIGPYMPHFTLTSALYGLIPGIMSFQIISHSHEFKNLPKLLIWGTVSMTQILVGFILTPIFLHLIFDIPWKLLIIPRLISTPIQVLLFGFILQLLYKAPPFSSLFFSTHQSR</sequence>
<dbReference type="AlphaFoldDB" id="A0A7T1AJR8"/>
<reference evidence="2 3" key="1">
    <citation type="journal article" date="2021" name="Nat. Commun.">
        <title>Isolation of a member of the candidate phylum Atribacteria reveals a unique cell membrane structure.</title>
        <authorList>
            <person name="Taiki K."/>
            <person name="Nobu M.K."/>
            <person name="Kusada H."/>
            <person name="Meng X.-Y."/>
            <person name="Hosoki N."/>
            <person name="Uematsu K."/>
            <person name="Yoshioka H."/>
            <person name="Kamagata Y."/>
            <person name="Tamaki H."/>
        </authorList>
    </citation>
    <scope>NUCLEOTIDE SEQUENCE [LARGE SCALE GENOMIC DNA]</scope>
    <source>
        <strain evidence="2 3">RT761</strain>
    </source>
</reference>
<proteinExistence type="predicted"/>
<dbReference type="Pfam" id="PF07155">
    <property type="entry name" value="ECF-ribofla_trS"/>
    <property type="match status" value="1"/>
</dbReference>
<dbReference type="Gene3D" id="1.10.1760.20">
    <property type="match status" value="1"/>
</dbReference>
<dbReference type="NCBIfam" id="TIGR04518">
    <property type="entry name" value="ECF_S_folT_fam"/>
    <property type="match status" value="1"/>
</dbReference>
<dbReference type="InterPro" id="IPR030949">
    <property type="entry name" value="ECF_S_folate_fam"/>
</dbReference>
<dbReference type="RefSeq" id="WP_218112426.1">
    <property type="nucleotide sequence ID" value="NZ_CP065383.1"/>
</dbReference>
<keyword evidence="1" id="KW-0472">Membrane</keyword>
<keyword evidence="1" id="KW-1133">Transmembrane helix</keyword>
<evidence type="ECO:0000256" key="1">
    <source>
        <dbReference type="SAM" id="Phobius"/>
    </source>
</evidence>
<feature type="transmembrane region" description="Helical" evidence="1">
    <location>
        <begin position="114"/>
        <end position="136"/>
    </location>
</feature>
<organism evidence="2 3">
    <name type="scientific">Atribacter laminatus</name>
    <dbReference type="NCBI Taxonomy" id="2847778"/>
    <lineage>
        <taxon>Bacteria</taxon>
        <taxon>Pseudomonadati</taxon>
        <taxon>Atribacterota</taxon>
        <taxon>Atribacteria</taxon>
        <taxon>Atribacterales</taxon>
        <taxon>Atribacteraceae</taxon>
        <taxon>Atribacter</taxon>
    </lineage>
</organism>
<evidence type="ECO:0000313" key="3">
    <source>
        <dbReference type="Proteomes" id="UP000594463"/>
    </source>
</evidence>